<evidence type="ECO:0000313" key="3">
    <source>
        <dbReference type="Proteomes" id="UP000256869"/>
    </source>
</evidence>
<proteinExistence type="predicted"/>
<keyword evidence="3" id="KW-1185">Reference proteome</keyword>
<gene>
    <name evidence="2" type="ORF">DFP95_101821</name>
</gene>
<name>A0A3D9IX52_9BACL</name>
<evidence type="ECO:0000313" key="2">
    <source>
        <dbReference type="EMBL" id="RED66322.1"/>
    </source>
</evidence>
<keyword evidence="1" id="KW-0472">Membrane</keyword>
<dbReference type="EMBL" id="QRDY01000001">
    <property type="protein sequence ID" value="RED66322.1"/>
    <property type="molecule type" value="Genomic_DNA"/>
</dbReference>
<keyword evidence="1" id="KW-0812">Transmembrane</keyword>
<dbReference type="AlphaFoldDB" id="A0A3D9IX52"/>
<dbReference type="Proteomes" id="UP000256869">
    <property type="component" value="Unassembled WGS sequence"/>
</dbReference>
<sequence length="88" mass="9832">MTLTQISNYLFLGSLALLIITLFVKGIGRRGMTGYSADPYSGSTTDLQFENDHRKVIQGQDKLIKNIFKSYFIWISIIGIATSIVITL</sequence>
<organism evidence="2 3">
    <name type="scientific">Cohnella lupini</name>
    <dbReference type="NCBI Taxonomy" id="1294267"/>
    <lineage>
        <taxon>Bacteria</taxon>
        <taxon>Bacillati</taxon>
        <taxon>Bacillota</taxon>
        <taxon>Bacilli</taxon>
        <taxon>Bacillales</taxon>
        <taxon>Paenibacillaceae</taxon>
        <taxon>Cohnella</taxon>
    </lineage>
</organism>
<reference evidence="2 3" key="1">
    <citation type="submission" date="2018-07" db="EMBL/GenBank/DDBJ databases">
        <title>Genomic Encyclopedia of Type Strains, Phase III (KMG-III): the genomes of soil and plant-associated and newly described type strains.</title>
        <authorList>
            <person name="Whitman W."/>
        </authorList>
    </citation>
    <scope>NUCLEOTIDE SEQUENCE [LARGE SCALE GENOMIC DNA]</scope>
    <source>
        <strain evidence="2 3">CECT 8236</strain>
    </source>
</reference>
<comment type="caution">
    <text evidence="2">The sequence shown here is derived from an EMBL/GenBank/DDBJ whole genome shotgun (WGS) entry which is preliminary data.</text>
</comment>
<accession>A0A3D9IX52</accession>
<keyword evidence="1" id="KW-1133">Transmembrane helix</keyword>
<feature type="transmembrane region" description="Helical" evidence="1">
    <location>
        <begin position="6"/>
        <end position="24"/>
    </location>
</feature>
<feature type="transmembrane region" description="Helical" evidence="1">
    <location>
        <begin position="71"/>
        <end position="87"/>
    </location>
</feature>
<protein>
    <submittedName>
        <fullName evidence="2">Uncharacterized protein</fullName>
    </submittedName>
</protein>
<evidence type="ECO:0000256" key="1">
    <source>
        <dbReference type="SAM" id="Phobius"/>
    </source>
</evidence>